<comment type="caution">
    <text evidence="1">The sequence shown here is derived from an EMBL/GenBank/DDBJ whole genome shotgun (WGS) entry which is preliminary data.</text>
</comment>
<protein>
    <recommendedName>
        <fullName evidence="3">TetR family transcriptional regulator</fullName>
    </recommendedName>
</protein>
<proteinExistence type="predicted"/>
<dbReference type="Pfam" id="PF08982">
    <property type="entry name" value="AtaL"/>
    <property type="match status" value="1"/>
</dbReference>
<evidence type="ECO:0000313" key="1">
    <source>
        <dbReference type="EMBL" id="OSZ61733.1"/>
    </source>
</evidence>
<dbReference type="Proteomes" id="UP000194266">
    <property type="component" value="Unassembled WGS sequence"/>
</dbReference>
<keyword evidence="2" id="KW-1185">Reference proteome</keyword>
<accession>A0ABX3YPJ3</accession>
<reference evidence="1 2" key="1">
    <citation type="submission" date="2016-12" db="EMBL/GenBank/DDBJ databases">
        <title>Genome Mining:The Detection of Biosynthetic Gene Clusters to Aid in the Expression of Curamycin A produced by Streptomyces sp. strain CZA14.</title>
        <authorList>
            <person name="Durrell K.A."/>
            <person name="Kirby B.M."/>
            <person name="Khan W."/>
            <person name="Mthethwa T."/>
            <person name="Le Roes-Hill M."/>
        </authorList>
    </citation>
    <scope>NUCLEOTIDE SEQUENCE [LARGE SCALE GENOMIC DNA]</scope>
    <source>
        <strain evidence="1 2">CZA14</strain>
    </source>
</reference>
<dbReference type="InterPro" id="IPR015075">
    <property type="entry name" value="AtaL"/>
</dbReference>
<name>A0ABX3YPJ3_9ACTN</name>
<evidence type="ECO:0000313" key="2">
    <source>
        <dbReference type="Proteomes" id="UP000194266"/>
    </source>
</evidence>
<dbReference type="Gene3D" id="3.30.530.20">
    <property type="match status" value="1"/>
</dbReference>
<dbReference type="InterPro" id="IPR023393">
    <property type="entry name" value="START-like_dom_sf"/>
</dbReference>
<sequence>MLTLSWTRVIARAADAERARVRARLWRALLRKAERPQEYVPAISEARIVERYADGFLREVRRGERVFLQRVTPDEAQGLITFRHLNTPDIAAIRNELREDPPGRFALTVSLTLTGARTDPAVAERELRAWDSDFARTVEAVTAVLRAGLADDTPR</sequence>
<organism evidence="1 2">
    <name type="scientific">Streptomyces pharetrae CZA14</name>
    <dbReference type="NCBI Taxonomy" id="1144883"/>
    <lineage>
        <taxon>Bacteria</taxon>
        <taxon>Bacillati</taxon>
        <taxon>Actinomycetota</taxon>
        <taxon>Actinomycetes</taxon>
        <taxon>Kitasatosporales</taxon>
        <taxon>Streptomycetaceae</taxon>
        <taxon>Streptomyces</taxon>
    </lineage>
</organism>
<dbReference type="RefSeq" id="WP_158101664.1">
    <property type="nucleotide sequence ID" value="NZ_MRYD01000010.1"/>
</dbReference>
<evidence type="ECO:0008006" key="3">
    <source>
        <dbReference type="Google" id="ProtNLM"/>
    </source>
</evidence>
<gene>
    <name evidence="1" type="ORF">OQI_03825</name>
</gene>
<dbReference type="SUPFAM" id="SSF55961">
    <property type="entry name" value="Bet v1-like"/>
    <property type="match status" value="1"/>
</dbReference>
<dbReference type="EMBL" id="MRYD01000010">
    <property type="protein sequence ID" value="OSZ61733.1"/>
    <property type="molecule type" value="Genomic_DNA"/>
</dbReference>